<evidence type="ECO:0000256" key="2">
    <source>
        <dbReference type="ARBA" id="ARBA00023125"/>
    </source>
</evidence>
<dbReference type="Pfam" id="PF13545">
    <property type="entry name" value="HTH_Crp_2"/>
    <property type="match status" value="1"/>
</dbReference>
<dbReference type="InterPro" id="IPR050397">
    <property type="entry name" value="Env_Response_Regulators"/>
</dbReference>
<dbReference type="SUPFAM" id="SSF51206">
    <property type="entry name" value="cAMP-binding domain-like"/>
    <property type="match status" value="1"/>
</dbReference>
<dbReference type="RefSeq" id="WP_209661929.1">
    <property type="nucleotide sequence ID" value="NZ_JAGGLI010000045.1"/>
</dbReference>
<feature type="domain" description="HTH crp-type" evidence="5">
    <location>
        <begin position="152"/>
        <end position="220"/>
    </location>
</feature>
<dbReference type="CDD" id="cd00038">
    <property type="entry name" value="CAP_ED"/>
    <property type="match status" value="1"/>
</dbReference>
<keyword evidence="1" id="KW-0805">Transcription regulation</keyword>
<dbReference type="PANTHER" id="PTHR24567:SF58">
    <property type="entry name" value="CYCLIC AMP-BINDING REGULATORY PROTEIN"/>
    <property type="match status" value="1"/>
</dbReference>
<evidence type="ECO:0000256" key="3">
    <source>
        <dbReference type="ARBA" id="ARBA00023163"/>
    </source>
</evidence>
<evidence type="ECO:0000259" key="5">
    <source>
        <dbReference type="PROSITE" id="PS51063"/>
    </source>
</evidence>
<dbReference type="Gene3D" id="2.60.120.10">
    <property type="entry name" value="Jelly Rolls"/>
    <property type="match status" value="1"/>
</dbReference>
<keyword evidence="3" id="KW-0804">Transcription</keyword>
<dbReference type="SMART" id="SM00419">
    <property type="entry name" value="HTH_CRP"/>
    <property type="match status" value="1"/>
</dbReference>
<gene>
    <name evidence="6" type="ORF">J2Z35_002709</name>
</gene>
<reference evidence="6 7" key="1">
    <citation type="submission" date="2021-03" db="EMBL/GenBank/DDBJ databases">
        <title>Genomic Encyclopedia of Type Strains, Phase IV (KMG-IV): sequencing the most valuable type-strain genomes for metagenomic binning, comparative biology and taxonomic classification.</title>
        <authorList>
            <person name="Goeker M."/>
        </authorList>
    </citation>
    <scope>NUCLEOTIDE SEQUENCE [LARGE SCALE GENOMIC DNA]</scope>
    <source>
        <strain evidence="6 7">DSM 27512</strain>
    </source>
</reference>
<dbReference type="EMBL" id="JAGGLI010000045">
    <property type="protein sequence ID" value="MBP2028871.1"/>
    <property type="molecule type" value="Genomic_DNA"/>
</dbReference>
<dbReference type="InterPro" id="IPR014710">
    <property type="entry name" value="RmlC-like_jellyroll"/>
</dbReference>
<dbReference type="PANTHER" id="PTHR24567">
    <property type="entry name" value="CRP FAMILY TRANSCRIPTIONAL REGULATORY PROTEIN"/>
    <property type="match status" value="1"/>
</dbReference>
<proteinExistence type="predicted"/>
<accession>A0ABS4KM67</accession>
<organism evidence="6 7">
    <name type="scientific">Acetoanaerobium pronyense</name>
    <dbReference type="NCBI Taxonomy" id="1482736"/>
    <lineage>
        <taxon>Bacteria</taxon>
        <taxon>Bacillati</taxon>
        <taxon>Bacillota</taxon>
        <taxon>Clostridia</taxon>
        <taxon>Peptostreptococcales</taxon>
        <taxon>Filifactoraceae</taxon>
        <taxon>Acetoanaerobium</taxon>
    </lineage>
</organism>
<dbReference type="SUPFAM" id="SSF46785">
    <property type="entry name" value="Winged helix' DNA-binding domain"/>
    <property type="match status" value="1"/>
</dbReference>
<keyword evidence="7" id="KW-1185">Reference proteome</keyword>
<feature type="domain" description="Cyclic nucleotide-binding" evidence="4">
    <location>
        <begin position="15"/>
        <end position="114"/>
    </location>
</feature>
<dbReference type="Proteomes" id="UP001314903">
    <property type="component" value="Unassembled WGS sequence"/>
</dbReference>
<evidence type="ECO:0000313" key="6">
    <source>
        <dbReference type="EMBL" id="MBP2028871.1"/>
    </source>
</evidence>
<dbReference type="InterPro" id="IPR000595">
    <property type="entry name" value="cNMP-bd_dom"/>
</dbReference>
<dbReference type="PROSITE" id="PS51063">
    <property type="entry name" value="HTH_CRP_2"/>
    <property type="match status" value="1"/>
</dbReference>
<protein>
    <submittedName>
        <fullName evidence="6">CRP-like cAMP-binding protein</fullName>
    </submittedName>
</protein>
<evidence type="ECO:0000313" key="7">
    <source>
        <dbReference type="Proteomes" id="UP001314903"/>
    </source>
</evidence>
<evidence type="ECO:0000256" key="1">
    <source>
        <dbReference type="ARBA" id="ARBA00023015"/>
    </source>
</evidence>
<comment type="caution">
    <text evidence="6">The sequence shown here is derived from an EMBL/GenBank/DDBJ whole genome shotgun (WGS) entry which is preliminary data.</text>
</comment>
<dbReference type="InterPro" id="IPR036390">
    <property type="entry name" value="WH_DNA-bd_sf"/>
</dbReference>
<dbReference type="Pfam" id="PF00027">
    <property type="entry name" value="cNMP_binding"/>
    <property type="match status" value="1"/>
</dbReference>
<name>A0ABS4KM67_9FIRM</name>
<keyword evidence="2" id="KW-0238">DNA-binding</keyword>
<dbReference type="PROSITE" id="PS50042">
    <property type="entry name" value="CNMP_BINDING_3"/>
    <property type="match status" value="1"/>
</dbReference>
<sequence length="224" mass="25955">MEISNFITFLKINDLFKDFSEEELLSHFKVPNYKICKYTKGEIVHFESEKCTSLDLILSGNVIVQKIDIHGKVLTITEFSVGENMGGNLMFSNYPDFPMSIIAKTDSLILHINRNLVLDLCQKNKKFLLKFLACNSDKTAILTHKIKSISHKSIRESIIDFLNYEYYSQNKNPIRLSLTKKELAEKMGISRTSLSRELQKMKNDDLLDYNNKYIRIIDLSILKT</sequence>
<dbReference type="InterPro" id="IPR018490">
    <property type="entry name" value="cNMP-bd_dom_sf"/>
</dbReference>
<dbReference type="InterPro" id="IPR012318">
    <property type="entry name" value="HTH_CRP"/>
</dbReference>
<evidence type="ECO:0000259" key="4">
    <source>
        <dbReference type="PROSITE" id="PS50042"/>
    </source>
</evidence>